<dbReference type="PRINTS" id="PR00625">
    <property type="entry name" value="JDOMAIN"/>
</dbReference>
<dbReference type="CDD" id="cd06257">
    <property type="entry name" value="DnaJ"/>
    <property type="match status" value="1"/>
</dbReference>
<dbReference type="RefSeq" id="XP_002782661.1">
    <property type="nucleotide sequence ID" value="XM_002782615.1"/>
</dbReference>
<dbReference type="SUPFAM" id="SSF46565">
    <property type="entry name" value="Chaperone J-domain"/>
    <property type="match status" value="1"/>
</dbReference>
<protein>
    <recommendedName>
        <fullName evidence="1">J domain-containing protein</fullName>
    </recommendedName>
</protein>
<gene>
    <name evidence="2" type="ORF">Pmar_PMAR021210</name>
</gene>
<name>C5KM37_PERM5</name>
<dbReference type="Gene3D" id="1.10.287.110">
    <property type="entry name" value="DnaJ domain"/>
    <property type="match status" value="1"/>
</dbReference>
<dbReference type="GeneID" id="9044983"/>
<dbReference type="AlphaFoldDB" id="C5KM37"/>
<proteinExistence type="predicted"/>
<dbReference type="Proteomes" id="UP000007800">
    <property type="component" value="Unassembled WGS sequence"/>
</dbReference>
<keyword evidence="3" id="KW-1185">Reference proteome</keyword>
<reference evidence="2 3" key="1">
    <citation type="submission" date="2008-07" db="EMBL/GenBank/DDBJ databases">
        <authorList>
            <person name="El-Sayed N."/>
            <person name="Caler E."/>
            <person name="Inman J."/>
            <person name="Amedeo P."/>
            <person name="Hass B."/>
            <person name="Wortman J."/>
        </authorList>
    </citation>
    <scope>NUCLEOTIDE SEQUENCE [LARGE SCALE GENOMIC DNA]</scope>
    <source>
        <strain evidence="3">ATCC 50983 / TXsc</strain>
    </source>
</reference>
<evidence type="ECO:0000313" key="2">
    <source>
        <dbReference type="EMBL" id="EER14456.1"/>
    </source>
</evidence>
<evidence type="ECO:0000259" key="1">
    <source>
        <dbReference type="PROSITE" id="PS50076"/>
    </source>
</evidence>
<dbReference type="EMBL" id="GG674250">
    <property type="protein sequence ID" value="EER14456.1"/>
    <property type="molecule type" value="Genomic_DNA"/>
</dbReference>
<accession>C5KM37</accession>
<dbReference type="OrthoDB" id="10250354at2759"/>
<dbReference type="InParanoid" id="C5KM37"/>
<organism evidence="3">
    <name type="scientific">Perkinsus marinus (strain ATCC 50983 / TXsc)</name>
    <dbReference type="NCBI Taxonomy" id="423536"/>
    <lineage>
        <taxon>Eukaryota</taxon>
        <taxon>Sar</taxon>
        <taxon>Alveolata</taxon>
        <taxon>Perkinsozoa</taxon>
        <taxon>Perkinsea</taxon>
        <taxon>Perkinsida</taxon>
        <taxon>Perkinsidae</taxon>
        <taxon>Perkinsus</taxon>
    </lineage>
</organism>
<feature type="domain" description="J" evidence="1">
    <location>
        <begin position="6"/>
        <end position="49"/>
    </location>
</feature>
<dbReference type="InterPro" id="IPR036869">
    <property type="entry name" value="J_dom_sf"/>
</dbReference>
<dbReference type="PROSITE" id="PS50076">
    <property type="entry name" value="DNAJ_2"/>
    <property type="match status" value="1"/>
</dbReference>
<dbReference type="Pfam" id="PF00226">
    <property type="entry name" value="DnaJ"/>
    <property type="match status" value="1"/>
</dbReference>
<dbReference type="InterPro" id="IPR001623">
    <property type="entry name" value="DnaJ_domain"/>
</dbReference>
<sequence length="49" mass="5648">MTFVHNNYKTLNVAKEASKPAIRKAYLSLAKKYHPDVFGHVMDFSYDLS</sequence>
<evidence type="ECO:0000313" key="3">
    <source>
        <dbReference type="Proteomes" id="UP000007800"/>
    </source>
</evidence>